<organism evidence="6 7">
    <name type="scientific">Paracidobacterium acidisoli</name>
    <dbReference type="NCBI Taxonomy" id="2303751"/>
    <lineage>
        <taxon>Bacteria</taxon>
        <taxon>Pseudomonadati</taxon>
        <taxon>Acidobacteriota</taxon>
        <taxon>Terriglobia</taxon>
        <taxon>Terriglobales</taxon>
        <taxon>Acidobacteriaceae</taxon>
        <taxon>Paracidobacterium</taxon>
    </lineage>
</organism>
<gene>
    <name evidence="6" type="ORF">D0Y96_01845</name>
</gene>
<dbReference type="GO" id="GO:0003824">
    <property type="term" value="F:catalytic activity"/>
    <property type="evidence" value="ECO:0007669"/>
    <property type="project" value="InterPro"/>
</dbReference>
<evidence type="ECO:0000256" key="2">
    <source>
        <dbReference type="ARBA" id="ARBA00023004"/>
    </source>
</evidence>
<evidence type="ECO:0000313" key="6">
    <source>
        <dbReference type="EMBL" id="RFU18707.1"/>
    </source>
</evidence>
<dbReference type="EMBL" id="QVQT01000001">
    <property type="protein sequence ID" value="RFU18707.1"/>
    <property type="molecule type" value="Genomic_DNA"/>
</dbReference>
<dbReference type="GO" id="GO:0051536">
    <property type="term" value="F:iron-sulfur cluster binding"/>
    <property type="evidence" value="ECO:0007669"/>
    <property type="project" value="UniProtKB-KW"/>
</dbReference>
<evidence type="ECO:0000256" key="4">
    <source>
        <dbReference type="SAM" id="MobiDB-lite"/>
    </source>
</evidence>
<dbReference type="CDD" id="cd01335">
    <property type="entry name" value="Radical_SAM"/>
    <property type="match status" value="1"/>
</dbReference>
<dbReference type="SFLD" id="SFLDS00029">
    <property type="entry name" value="Radical_SAM"/>
    <property type="match status" value="1"/>
</dbReference>
<sequence>MGEEKAKIPLFPILQSDEPALSGIARIAACGHEVDHGHLVEFLSLDAKSILNRSVSKRMHYFRWSINPYRGCEFGCRYCYARYTHEFMELRDPELFERQIYIKQNAAWLFRQELRKIKRGEYLALGTATDPYQPIERRARVTRSLLEVFAEQAGLQLGIVTKSTLIERDIDLLQRIAARNRLVVHITITTPDAGLARILEPRAPRPDLRFRTVAALRRAGLETGILCCPVMPGITDTAPALESVARRAQRAGASFMAANPLFLKPCSRPTFLAFIHDHFPQLEDHYAKRYGNADFVSEAYRKRVADIVAAVLRKYELDRRPTDRLLLQKLASFPDLPADSAGSPGPALPVQQELWPSAKPSGALYGRRRETRSA</sequence>
<evidence type="ECO:0000256" key="1">
    <source>
        <dbReference type="ARBA" id="ARBA00022723"/>
    </source>
</evidence>
<dbReference type="AlphaFoldDB" id="A0A372IUU0"/>
<comment type="caution">
    <text evidence="6">The sequence shown here is derived from an EMBL/GenBank/DDBJ whole genome shotgun (WGS) entry which is preliminary data.</text>
</comment>
<dbReference type="SFLD" id="SFLDG01084">
    <property type="entry name" value="Uncharacterised_Radical_SAM_Su"/>
    <property type="match status" value="1"/>
</dbReference>
<dbReference type="Pfam" id="PF04055">
    <property type="entry name" value="Radical_SAM"/>
    <property type="match status" value="1"/>
</dbReference>
<keyword evidence="7" id="KW-1185">Reference proteome</keyword>
<protein>
    <submittedName>
        <fullName evidence="6">Radical SAM protein</fullName>
    </submittedName>
</protein>
<dbReference type="Proteomes" id="UP000264702">
    <property type="component" value="Unassembled WGS sequence"/>
</dbReference>
<keyword evidence="3" id="KW-0411">Iron-sulfur</keyword>
<dbReference type="Gene3D" id="3.80.30.30">
    <property type="match status" value="1"/>
</dbReference>
<dbReference type="PANTHER" id="PTHR43432:SF3">
    <property type="entry name" value="SLR0285 PROTEIN"/>
    <property type="match status" value="1"/>
</dbReference>
<dbReference type="OrthoDB" id="9785699at2"/>
<feature type="domain" description="Radical SAM core" evidence="5">
    <location>
        <begin position="58"/>
        <end position="303"/>
    </location>
</feature>
<evidence type="ECO:0000313" key="7">
    <source>
        <dbReference type="Proteomes" id="UP000264702"/>
    </source>
</evidence>
<keyword evidence="1" id="KW-0479">Metal-binding</keyword>
<reference evidence="6 7" key="1">
    <citation type="submission" date="2018-08" db="EMBL/GenBank/DDBJ databases">
        <title>Acidipila sp. 4G-K13, an acidobacterium isolated from forest soil.</title>
        <authorList>
            <person name="Gao Z.-H."/>
            <person name="Qiu L.-H."/>
        </authorList>
    </citation>
    <scope>NUCLEOTIDE SEQUENCE [LARGE SCALE GENOMIC DNA]</scope>
    <source>
        <strain evidence="6 7">4G-K13</strain>
    </source>
</reference>
<keyword evidence="2" id="KW-0408">Iron</keyword>
<evidence type="ECO:0000256" key="3">
    <source>
        <dbReference type="ARBA" id="ARBA00023014"/>
    </source>
</evidence>
<evidence type="ECO:0000259" key="5">
    <source>
        <dbReference type="PROSITE" id="PS51918"/>
    </source>
</evidence>
<feature type="region of interest" description="Disordered" evidence="4">
    <location>
        <begin position="337"/>
        <end position="374"/>
    </location>
</feature>
<accession>A0A372IUU0</accession>
<dbReference type="InterPro" id="IPR040086">
    <property type="entry name" value="MJ0683-like"/>
</dbReference>
<dbReference type="InterPro" id="IPR058240">
    <property type="entry name" value="rSAM_sf"/>
</dbReference>
<proteinExistence type="predicted"/>
<dbReference type="SUPFAM" id="SSF102114">
    <property type="entry name" value="Radical SAM enzymes"/>
    <property type="match status" value="1"/>
</dbReference>
<dbReference type="InterPro" id="IPR007197">
    <property type="entry name" value="rSAM"/>
</dbReference>
<dbReference type="GO" id="GO:0046872">
    <property type="term" value="F:metal ion binding"/>
    <property type="evidence" value="ECO:0007669"/>
    <property type="project" value="UniProtKB-KW"/>
</dbReference>
<dbReference type="PANTHER" id="PTHR43432">
    <property type="entry name" value="SLR0285 PROTEIN"/>
    <property type="match status" value="1"/>
</dbReference>
<name>A0A372IUU0_9BACT</name>
<dbReference type="PROSITE" id="PS51918">
    <property type="entry name" value="RADICAL_SAM"/>
    <property type="match status" value="1"/>
</dbReference>